<dbReference type="SUPFAM" id="SSF89550">
    <property type="entry name" value="PHP domain-like"/>
    <property type="match status" value="1"/>
</dbReference>
<evidence type="ECO:0000256" key="7">
    <source>
        <dbReference type="ARBA" id="ARBA00049158"/>
    </source>
</evidence>
<dbReference type="GO" id="GO:0005737">
    <property type="term" value="C:cytoplasm"/>
    <property type="evidence" value="ECO:0007669"/>
    <property type="project" value="TreeGrafter"/>
</dbReference>
<evidence type="ECO:0000259" key="9">
    <source>
        <dbReference type="Pfam" id="PF02811"/>
    </source>
</evidence>
<keyword evidence="6 8" id="KW-0368">Histidine biosynthesis</keyword>
<feature type="domain" description="PHP" evidence="9">
    <location>
        <begin position="20"/>
        <end position="215"/>
    </location>
</feature>
<dbReference type="InterPro" id="IPR010140">
    <property type="entry name" value="Histidinol_P_phosphatase_HisJ"/>
</dbReference>
<dbReference type="InterPro" id="IPR004013">
    <property type="entry name" value="PHP_dom"/>
</dbReference>
<keyword evidence="5 8" id="KW-0378">Hydrolase</keyword>
<dbReference type="InterPro" id="IPR016195">
    <property type="entry name" value="Pol/histidinol_Pase-like"/>
</dbReference>
<dbReference type="PANTHER" id="PTHR21039:SF0">
    <property type="entry name" value="HISTIDINOL-PHOSPHATASE"/>
    <property type="match status" value="1"/>
</dbReference>
<protein>
    <recommendedName>
        <fullName evidence="3 8">Histidinol-phosphatase</fullName>
        <shortName evidence="8">HolPase</shortName>
        <ecNumber evidence="3 8">3.1.3.15</ecNumber>
    </recommendedName>
</protein>
<dbReference type="GO" id="GO:0004401">
    <property type="term" value="F:histidinol-phosphatase activity"/>
    <property type="evidence" value="ECO:0007669"/>
    <property type="project" value="UniProtKB-UniRule"/>
</dbReference>
<comment type="catalytic activity">
    <reaction evidence="7 8">
        <text>L-histidinol phosphate + H2O = L-histidinol + phosphate</text>
        <dbReference type="Rhea" id="RHEA:14465"/>
        <dbReference type="ChEBI" id="CHEBI:15377"/>
        <dbReference type="ChEBI" id="CHEBI:43474"/>
        <dbReference type="ChEBI" id="CHEBI:57699"/>
        <dbReference type="ChEBI" id="CHEBI:57980"/>
        <dbReference type="EC" id="3.1.3.15"/>
    </reaction>
</comment>
<comment type="similarity">
    <text evidence="2 8">Belongs to the PHP hydrolase family. HisK subfamily.</text>
</comment>
<dbReference type="PANTHER" id="PTHR21039">
    <property type="entry name" value="HISTIDINOL PHOSPHATASE-RELATED"/>
    <property type="match status" value="1"/>
</dbReference>
<evidence type="ECO:0000256" key="8">
    <source>
        <dbReference type="RuleBase" id="RU366003"/>
    </source>
</evidence>
<evidence type="ECO:0000256" key="2">
    <source>
        <dbReference type="ARBA" id="ARBA00009152"/>
    </source>
</evidence>
<dbReference type="EMBL" id="NJBN01000002">
    <property type="protein sequence ID" value="TKJ41575.1"/>
    <property type="molecule type" value="Genomic_DNA"/>
</dbReference>
<dbReference type="Pfam" id="PF02811">
    <property type="entry name" value="PHP"/>
    <property type="match status" value="1"/>
</dbReference>
<reference evidence="10 11" key="1">
    <citation type="submission" date="2017-06" db="EMBL/GenBank/DDBJ databases">
        <title>Novel microbial phyla capable of carbon fixation and sulfur reduction in deep-sea sediments.</title>
        <authorList>
            <person name="Huang J."/>
            <person name="Baker B."/>
            <person name="Wang Y."/>
        </authorList>
    </citation>
    <scope>NUCLEOTIDE SEQUENCE [LARGE SCALE GENOMIC DNA]</scope>
    <source>
        <strain evidence="10">B3_LCP</strain>
    </source>
</reference>
<sequence length="287" mass="32414">MHPAIGTLRFIDLSAMIISDLHVHPSPWKFGEGTYRQFVKAALDRNVAILGFSEHGPEIGSDQCYRGLKLNEIGDYVESVLKLKEEFSGLIQIFCGLELSYHPDLFDSYMKLQTEFPFDYFLVSLHTIDDWHVDNPDSLSPSIHGKKTEKELYRLYYGKIIDAARCGLFDGFAHIDYLRRSLPHPPGEPPEYALEIYDEVAGEISRSNMTVEVNTRGFSIESMKEMYPTLPFVKKLVHAGVKFTTGSDAHEVGRVGDGLAKVRQLVAVNGIRATHYFKNREVLGLAL</sequence>
<evidence type="ECO:0000256" key="3">
    <source>
        <dbReference type="ARBA" id="ARBA00013085"/>
    </source>
</evidence>
<gene>
    <name evidence="10" type="ORF">CEE37_03140</name>
</gene>
<dbReference type="Proteomes" id="UP000319619">
    <property type="component" value="Unassembled WGS sequence"/>
</dbReference>
<evidence type="ECO:0000256" key="4">
    <source>
        <dbReference type="ARBA" id="ARBA00022605"/>
    </source>
</evidence>
<evidence type="ECO:0000313" key="11">
    <source>
        <dbReference type="Proteomes" id="UP000319619"/>
    </source>
</evidence>
<dbReference type="GO" id="GO:0000105">
    <property type="term" value="P:L-histidine biosynthetic process"/>
    <property type="evidence" value="ECO:0007669"/>
    <property type="project" value="UniProtKB-UniRule"/>
</dbReference>
<comment type="pathway">
    <text evidence="1 8">Amino-acid biosynthesis; L-histidine biosynthesis; L-histidine from 5-phospho-alpha-D-ribose 1-diphosphate: step 8/9.</text>
</comment>
<dbReference type="NCBIfam" id="TIGR01856">
    <property type="entry name" value="hisJ_fam"/>
    <property type="match status" value="1"/>
</dbReference>
<dbReference type="AlphaFoldDB" id="A0A532V312"/>
<dbReference type="Gene3D" id="3.20.20.140">
    <property type="entry name" value="Metal-dependent hydrolases"/>
    <property type="match status" value="1"/>
</dbReference>
<name>A0A532V312_UNCL8</name>
<dbReference type="UniPathway" id="UPA00031">
    <property type="reaction ID" value="UER00013"/>
</dbReference>
<evidence type="ECO:0000256" key="1">
    <source>
        <dbReference type="ARBA" id="ARBA00004970"/>
    </source>
</evidence>
<keyword evidence="4 8" id="KW-0028">Amino-acid biosynthesis</keyword>
<evidence type="ECO:0000313" key="10">
    <source>
        <dbReference type="EMBL" id="TKJ41575.1"/>
    </source>
</evidence>
<proteinExistence type="inferred from homology"/>
<comment type="caution">
    <text evidence="10">The sequence shown here is derived from an EMBL/GenBank/DDBJ whole genome shotgun (WGS) entry which is preliminary data.</text>
</comment>
<accession>A0A532V312</accession>
<evidence type="ECO:0000256" key="6">
    <source>
        <dbReference type="ARBA" id="ARBA00023102"/>
    </source>
</evidence>
<evidence type="ECO:0000256" key="5">
    <source>
        <dbReference type="ARBA" id="ARBA00022801"/>
    </source>
</evidence>
<dbReference type="EC" id="3.1.3.15" evidence="3 8"/>
<organism evidence="10 11">
    <name type="scientific">candidate division LCP-89 bacterium B3_LCP</name>
    <dbReference type="NCBI Taxonomy" id="2012998"/>
    <lineage>
        <taxon>Bacteria</taxon>
        <taxon>Pseudomonadati</taxon>
        <taxon>Bacteria division LCP-89</taxon>
    </lineage>
</organism>